<keyword evidence="4" id="KW-1185">Reference proteome</keyword>
<proteinExistence type="predicted"/>
<gene>
    <name evidence="3" type="ORF">MAR_016719</name>
</gene>
<organism evidence="3 4">
    <name type="scientific">Mya arenaria</name>
    <name type="common">Soft-shell clam</name>
    <dbReference type="NCBI Taxonomy" id="6604"/>
    <lineage>
        <taxon>Eukaryota</taxon>
        <taxon>Metazoa</taxon>
        <taxon>Spiralia</taxon>
        <taxon>Lophotrochozoa</taxon>
        <taxon>Mollusca</taxon>
        <taxon>Bivalvia</taxon>
        <taxon>Autobranchia</taxon>
        <taxon>Heteroconchia</taxon>
        <taxon>Euheterodonta</taxon>
        <taxon>Imparidentia</taxon>
        <taxon>Neoheterodontei</taxon>
        <taxon>Myida</taxon>
        <taxon>Myoidea</taxon>
        <taxon>Myidae</taxon>
        <taxon>Mya</taxon>
    </lineage>
</organism>
<protein>
    <recommendedName>
        <fullName evidence="2">5'-nucleotidase</fullName>
        <ecNumber evidence="2">3.1.3.5</ecNumber>
    </recommendedName>
</protein>
<dbReference type="InterPro" id="IPR029052">
    <property type="entry name" value="Metallo-depent_PP-like"/>
</dbReference>
<dbReference type="EC" id="3.1.3.5" evidence="2"/>
<dbReference type="InterPro" id="IPR006179">
    <property type="entry name" value="5_nucleotidase/apyrase"/>
</dbReference>
<dbReference type="PANTHER" id="PTHR11575">
    <property type="entry name" value="5'-NUCLEOTIDASE-RELATED"/>
    <property type="match status" value="1"/>
</dbReference>
<dbReference type="Gene3D" id="3.60.21.10">
    <property type="match status" value="1"/>
</dbReference>
<dbReference type="SUPFAM" id="SSF56300">
    <property type="entry name" value="Metallo-dependent phosphatases"/>
    <property type="match status" value="1"/>
</dbReference>
<dbReference type="Proteomes" id="UP001164746">
    <property type="component" value="Chromosome 6"/>
</dbReference>
<name>A0ABY7EHW4_MYAAR</name>
<dbReference type="EMBL" id="CP111017">
    <property type="protein sequence ID" value="WAR06761.1"/>
    <property type="molecule type" value="Genomic_DNA"/>
</dbReference>
<accession>A0ABY7EHW4</accession>
<reference evidence="3" key="1">
    <citation type="submission" date="2022-11" db="EMBL/GenBank/DDBJ databases">
        <title>Centuries of genome instability and evolution in soft-shell clam transmissible cancer (bioRxiv).</title>
        <authorList>
            <person name="Hart S.F.M."/>
            <person name="Yonemitsu M.A."/>
            <person name="Giersch R.M."/>
            <person name="Beal B.F."/>
            <person name="Arriagada G."/>
            <person name="Davis B.W."/>
            <person name="Ostrander E.A."/>
            <person name="Goff S.P."/>
            <person name="Metzger M.J."/>
        </authorList>
    </citation>
    <scope>NUCLEOTIDE SEQUENCE</scope>
    <source>
        <strain evidence="3">MELC-2E11</strain>
        <tissue evidence="3">Siphon/mantle</tissue>
    </source>
</reference>
<sequence length="124" mass="13192">MLSSRDGNIITNVVTANTDVSREPLLRDIKVVKSVIKTIGGEQIGIVGYTTQDTAFISRPGPNVRFDDVETAVGAEVNRLRQVGVNKIIALGPAGFHMDKRVAAISGVDVVVGGHTDTFPYTGK</sequence>
<dbReference type="PANTHER" id="PTHR11575:SF24">
    <property type="entry name" value="5'-NUCLEOTIDASE"/>
    <property type="match status" value="1"/>
</dbReference>
<evidence type="ECO:0000313" key="3">
    <source>
        <dbReference type="EMBL" id="WAR06761.1"/>
    </source>
</evidence>
<evidence type="ECO:0000313" key="4">
    <source>
        <dbReference type="Proteomes" id="UP001164746"/>
    </source>
</evidence>
<evidence type="ECO:0000256" key="2">
    <source>
        <dbReference type="ARBA" id="ARBA00012643"/>
    </source>
</evidence>
<evidence type="ECO:0000256" key="1">
    <source>
        <dbReference type="ARBA" id="ARBA00000815"/>
    </source>
</evidence>
<comment type="catalytic activity">
    <reaction evidence="1">
        <text>a ribonucleoside 5'-phosphate + H2O = a ribonucleoside + phosphate</text>
        <dbReference type="Rhea" id="RHEA:12484"/>
        <dbReference type="ChEBI" id="CHEBI:15377"/>
        <dbReference type="ChEBI" id="CHEBI:18254"/>
        <dbReference type="ChEBI" id="CHEBI:43474"/>
        <dbReference type="ChEBI" id="CHEBI:58043"/>
        <dbReference type="EC" id="3.1.3.5"/>
    </reaction>
</comment>